<feature type="binding site" evidence="4">
    <location>
        <position position="117"/>
    </location>
    <ligand>
        <name>Mn(2+)</name>
        <dbReference type="ChEBI" id="CHEBI:29035"/>
        <label>1</label>
    </ligand>
</feature>
<dbReference type="PANTHER" id="PTHR11358:SF26">
    <property type="entry name" value="GUANIDINO ACID HYDROLASE, MITOCHONDRIAL"/>
    <property type="match status" value="1"/>
</dbReference>
<keyword evidence="7" id="KW-1185">Reference proteome</keyword>
<comment type="similarity">
    <text evidence="1">Belongs to the arginase family. Agmatinase subfamily.</text>
</comment>
<evidence type="ECO:0000313" key="7">
    <source>
        <dbReference type="Proteomes" id="UP000007360"/>
    </source>
</evidence>
<feature type="binding site" evidence="4">
    <location>
        <position position="144"/>
    </location>
    <ligand>
        <name>Mn(2+)</name>
        <dbReference type="ChEBI" id="CHEBI:29035"/>
        <label>1</label>
    </ligand>
</feature>
<dbReference type="InterPro" id="IPR023696">
    <property type="entry name" value="Ureohydrolase_dom_sf"/>
</dbReference>
<dbReference type="Proteomes" id="UP000007360">
    <property type="component" value="Unassembled WGS sequence"/>
</dbReference>
<dbReference type="NCBIfam" id="TIGR01230">
    <property type="entry name" value="agmatinase"/>
    <property type="match status" value="1"/>
</dbReference>
<comment type="cofactor">
    <cofactor evidence="4">
        <name>Mn(2+)</name>
        <dbReference type="ChEBI" id="CHEBI:29035"/>
    </cofactor>
    <text evidence="4">Binds 2 manganese ions per subunit.</text>
</comment>
<feature type="binding site" evidence="4">
    <location>
        <position position="227"/>
    </location>
    <ligand>
        <name>Mn(2+)</name>
        <dbReference type="ChEBI" id="CHEBI:29035"/>
        <label>1</label>
    </ligand>
</feature>
<dbReference type="CDD" id="cd11593">
    <property type="entry name" value="Agmatinase-like_2"/>
    <property type="match status" value="1"/>
</dbReference>
<keyword evidence="3 5" id="KW-0378">Hydrolase</keyword>
<dbReference type="InterPro" id="IPR020855">
    <property type="entry name" value="Ureohydrolase_Mn_BS"/>
</dbReference>
<dbReference type="InterPro" id="IPR005925">
    <property type="entry name" value="Agmatinase-rel"/>
</dbReference>
<evidence type="ECO:0000256" key="4">
    <source>
        <dbReference type="PIRSR" id="PIRSR036979-1"/>
    </source>
</evidence>
<feature type="binding site" evidence="4">
    <location>
        <position position="229"/>
    </location>
    <ligand>
        <name>Mn(2+)</name>
        <dbReference type="ChEBI" id="CHEBI:29035"/>
        <label>1</label>
    </ligand>
</feature>
<dbReference type="InterPro" id="IPR006035">
    <property type="entry name" value="Ureohydrolase"/>
</dbReference>
<dbReference type="PIRSF" id="PIRSF036979">
    <property type="entry name" value="Arginase"/>
    <property type="match status" value="1"/>
</dbReference>
<keyword evidence="4" id="KW-0464">Manganese</keyword>
<feature type="binding site" evidence="4">
    <location>
        <position position="148"/>
    </location>
    <ligand>
        <name>Mn(2+)</name>
        <dbReference type="ChEBI" id="CHEBI:29035"/>
        <label>1</label>
    </ligand>
</feature>
<keyword evidence="2 4" id="KW-0479">Metal-binding</keyword>
<reference evidence="6 7" key="1">
    <citation type="journal article" date="2012" name="J. Bacteriol.">
        <title>Draft genome sequence of Methanobacterium formicicum DSM 3637, an archaebacterium isolated from the methane producer amoeba Pelomyxa palustris.</title>
        <authorList>
            <person name="Gutierrez G."/>
        </authorList>
    </citation>
    <scope>NUCLEOTIDE SEQUENCE [LARGE SCALE GENOMIC DNA]</scope>
    <source>
        <strain evidence="7">DSM 3637 / PP1</strain>
    </source>
</reference>
<organism evidence="6 7">
    <name type="scientific">Methanobacterium formicicum (strain DSM 3637 / PP1)</name>
    <dbReference type="NCBI Taxonomy" id="1204725"/>
    <lineage>
        <taxon>Archaea</taxon>
        <taxon>Methanobacteriati</taxon>
        <taxon>Methanobacteriota</taxon>
        <taxon>Methanomada group</taxon>
        <taxon>Methanobacteria</taxon>
        <taxon>Methanobacteriales</taxon>
        <taxon>Methanobacteriaceae</taxon>
        <taxon>Methanobacterium</taxon>
    </lineage>
</organism>
<dbReference type="Pfam" id="PF00491">
    <property type="entry name" value="Arginase"/>
    <property type="match status" value="1"/>
</dbReference>
<dbReference type="PANTHER" id="PTHR11358">
    <property type="entry name" value="ARGINASE/AGMATINASE"/>
    <property type="match status" value="1"/>
</dbReference>
<dbReference type="GO" id="GO:0008783">
    <property type="term" value="F:agmatinase activity"/>
    <property type="evidence" value="ECO:0007669"/>
    <property type="project" value="TreeGrafter"/>
</dbReference>
<feature type="binding site" evidence="4">
    <location>
        <position position="146"/>
    </location>
    <ligand>
        <name>Mn(2+)</name>
        <dbReference type="ChEBI" id="CHEBI:29035"/>
        <label>1</label>
    </ligand>
</feature>
<dbReference type="GO" id="GO:0033389">
    <property type="term" value="P:putrescine biosynthetic process from arginine, via agmatine"/>
    <property type="evidence" value="ECO:0007669"/>
    <property type="project" value="TreeGrafter"/>
</dbReference>
<evidence type="ECO:0000256" key="1">
    <source>
        <dbReference type="ARBA" id="ARBA00009227"/>
    </source>
</evidence>
<dbReference type="GO" id="GO:0046872">
    <property type="term" value="F:metal ion binding"/>
    <property type="evidence" value="ECO:0007669"/>
    <property type="project" value="UniProtKB-KW"/>
</dbReference>
<dbReference type="EMBL" id="AMPO01000003">
    <property type="protein sequence ID" value="EKF86333.1"/>
    <property type="molecule type" value="Genomic_DNA"/>
</dbReference>
<evidence type="ECO:0000256" key="2">
    <source>
        <dbReference type="ARBA" id="ARBA00022723"/>
    </source>
</evidence>
<gene>
    <name evidence="6" type="ORF">A994_05235</name>
</gene>
<name>K2R1F1_METFP</name>
<protein>
    <submittedName>
        <fullName evidence="6">Agmatinase</fullName>
    </submittedName>
</protein>
<evidence type="ECO:0000313" key="6">
    <source>
        <dbReference type="EMBL" id="EKF86333.1"/>
    </source>
</evidence>
<dbReference type="OrthoDB" id="7186at2157"/>
<dbReference type="PATRIC" id="fig|1204725.3.peg.1052"/>
<dbReference type="PROSITE" id="PS01053">
    <property type="entry name" value="ARGINASE_1"/>
    <property type="match status" value="1"/>
</dbReference>
<accession>K2R1F1</accession>
<evidence type="ECO:0000256" key="5">
    <source>
        <dbReference type="RuleBase" id="RU003684"/>
    </source>
</evidence>
<evidence type="ECO:0000256" key="3">
    <source>
        <dbReference type="ARBA" id="ARBA00022801"/>
    </source>
</evidence>
<dbReference type="PROSITE" id="PS51409">
    <property type="entry name" value="ARGINASE_2"/>
    <property type="match status" value="1"/>
</dbReference>
<dbReference type="AlphaFoldDB" id="K2R1F1"/>
<dbReference type="RefSeq" id="WP_004030301.1">
    <property type="nucleotide sequence ID" value="NZ_AMPO01000003.1"/>
</dbReference>
<comment type="caution">
    <text evidence="6">The sequence shown here is derived from an EMBL/GenBank/DDBJ whole genome shotgun (WGS) entry which is preliminary data.</text>
</comment>
<dbReference type="SUPFAM" id="SSF52768">
    <property type="entry name" value="Arginase/deacetylase"/>
    <property type="match status" value="1"/>
</dbReference>
<dbReference type="Gene3D" id="3.40.800.10">
    <property type="entry name" value="Ureohydrolase domain"/>
    <property type="match status" value="1"/>
</dbReference>
<proteinExistence type="inferred from homology"/>
<sequence>MHLYTENPLKFAFSQTECEYSDLNEDKPSFGILGVPFDSTTTYQAGARYGPLFVREASYNFEKYNIFLNKILNTTVQDIGNLESVPGNFNKTCLNLESVISSLLEEGTTPITIGGEHSISYGVVKSFSKTGTLDMQEVTILHFDAHMDLRDDYMGEKFSHATVMRRIHDLKPGHMIQMGIRSASQSETEFAQDEGIDYYTPPEIKEDIQGMEKIIHQIKGPVYVTVDMDVLDPSYAPSVGTPTPGGLEPRDLERLIFSLEGKEVIGLDVVEVSSNSIGDITSINAAKTILDFLFLQ</sequence>